<reference evidence="2" key="1">
    <citation type="submission" date="2022-11" db="UniProtKB">
        <authorList>
            <consortium name="WormBaseParasite"/>
        </authorList>
    </citation>
    <scope>IDENTIFICATION</scope>
</reference>
<organism evidence="1 2">
    <name type="scientific">Panagrolaimus sp. PS1159</name>
    <dbReference type="NCBI Taxonomy" id="55785"/>
    <lineage>
        <taxon>Eukaryota</taxon>
        <taxon>Metazoa</taxon>
        <taxon>Ecdysozoa</taxon>
        <taxon>Nematoda</taxon>
        <taxon>Chromadorea</taxon>
        <taxon>Rhabditida</taxon>
        <taxon>Tylenchina</taxon>
        <taxon>Panagrolaimomorpha</taxon>
        <taxon>Panagrolaimoidea</taxon>
        <taxon>Panagrolaimidae</taxon>
        <taxon>Panagrolaimus</taxon>
    </lineage>
</organism>
<dbReference type="Proteomes" id="UP000887580">
    <property type="component" value="Unplaced"/>
</dbReference>
<sequence length="204" mass="23933">MSLLRVSSTITRLASLRSFAVSHLLLSSHNDIMEKWPVDKFNKHFIDYFNRPEIDGWEKEGMKRNRKRSVGSYEKKGRRRLCVAEKVQAEKAAKAENELARILAKIEAMEHSSLEKSLTAEKPTKDDKDGTKDTKEKDDTFESHKPVVRDAKRADEIKKHGPVDQKRKDYKTLRYDIPSKNEKEKQEAGKFFFNRFFHILLIFY</sequence>
<protein>
    <submittedName>
        <fullName evidence="2">Uncharacterized protein</fullName>
    </submittedName>
</protein>
<evidence type="ECO:0000313" key="1">
    <source>
        <dbReference type="Proteomes" id="UP000887580"/>
    </source>
</evidence>
<proteinExistence type="predicted"/>
<evidence type="ECO:0000313" key="2">
    <source>
        <dbReference type="WBParaSite" id="PS1159_v2.g21900.t1"/>
    </source>
</evidence>
<accession>A0AC35FXY7</accession>
<name>A0AC35FXY7_9BILA</name>
<dbReference type="WBParaSite" id="PS1159_v2.g21900.t1">
    <property type="protein sequence ID" value="PS1159_v2.g21900.t1"/>
    <property type="gene ID" value="PS1159_v2.g21900"/>
</dbReference>